<sequence length="91" mass="10239">MSAVLRYTVGRILVFAASLGVLYLIGFRRWALVLVAIVVSMPLAYVLLRRQRASFAVGLERVLSRRRAEKARLQAALESDDDEFSTADKVR</sequence>
<evidence type="ECO:0000313" key="2">
    <source>
        <dbReference type="EMBL" id="GAA1655729.1"/>
    </source>
</evidence>
<evidence type="ECO:0000313" key="3">
    <source>
        <dbReference type="Proteomes" id="UP001500618"/>
    </source>
</evidence>
<keyword evidence="1" id="KW-0472">Membrane</keyword>
<proteinExistence type="predicted"/>
<feature type="transmembrane region" description="Helical" evidence="1">
    <location>
        <begin position="31"/>
        <end position="48"/>
    </location>
</feature>
<dbReference type="Pfam" id="PF14012">
    <property type="entry name" value="DUF4229"/>
    <property type="match status" value="1"/>
</dbReference>
<dbReference type="Proteomes" id="UP001500618">
    <property type="component" value="Unassembled WGS sequence"/>
</dbReference>
<dbReference type="EMBL" id="BAAANY010000001">
    <property type="protein sequence ID" value="GAA1655729.1"/>
    <property type="molecule type" value="Genomic_DNA"/>
</dbReference>
<keyword evidence="1" id="KW-0812">Transmembrane</keyword>
<gene>
    <name evidence="2" type="ORF">GCM10009765_01160</name>
</gene>
<evidence type="ECO:0008006" key="4">
    <source>
        <dbReference type="Google" id="ProtNLM"/>
    </source>
</evidence>
<comment type="caution">
    <text evidence="2">The sequence shown here is derived from an EMBL/GenBank/DDBJ whole genome shotgun (WGS) entry which is preliminary data.</text>
</comment>
<keyword evidence="1" id="KW-1133">Transmembrane helix</keyword>
<dbReference type="RefSeq" id="WP_344306117.1">
    <property type="nucleotide sequence ID" value="NZ_BAAANY010000001.1"/>
</dbReference>
<accession>A0ABN2FPE9</accession>
<feature type="transmembrane region" description="Helical" evidence="1">
    <location>
        <begin position="7"/>
        <end position="25"/>
    </location>
</feature>
<keyword evidence="3" id="KW-1185">Reference proteome</keyword>
<organism evidence="2 3">
    <name type="scientific">Fodinicola feengrottensis</name>
    <dbReference type="NCBI Taxonomy" id="435914"/>
    <lineage>
        <taxon>Bacteria</taxon>
        <taxon>Bacillati</taxon>
        <taxon>Actinomycetota</taxon>
        <taxon>Actinomycetes</taxon>
        <taxon>Mycobacteriales</taxon>
        <taxon>Fodinicola</taxon>
    </lineage>
</organism>
<name>A0ABN2FPE9_9ACTN</name>
<reference evidence="2 3" key="1">
    <citation type="journal article" date="2019" name="Int. J. Syst. Evol. Microbiol.">
        <title>The Global Catalogue of Microorganisms (GCM) 10K type strain sequencing project: providing services to taxonomists for standard genome sequencing and annotation.</title>
        <authorList>
            <consortium name="The Broad Institute Genomics Platform"/>
            <consortium name="The Broad Institute Genome Sequencing Center for Infectious Disease"/>
            <person name="Wu L."/>
            <person name="Ma J."/>
        </authorList>
    </citation>
    <scope>NUCLEOTIDE SEQUENCE [LARGE SCALE GENOMIC DNA]</scope>
    <source>
        <strain evidence="2 3">JCM 14718</strain>
    </source>
</reference>
<evidence type="ECO:0000256" key="1">
    <source>
        <dbReference type="SAM" id="Phobius"/>
    </source>
</evidence>
<protein>
    <recommendedName>
        <fullName evidence="4">DUF4229 domain-containing protein</fullName>
    </recommendedName>
</protein>
<dbReference type="InterPro" id="IPR025323">
    <property type="entry name" value="DUF4229"/>
</dbReference>